<dbReference type="PANTHER" id="PTHR40942">
    <property type="match status" value="1"/>
</dbReference>
<dbReference type="STRING" id="1195246.AGRI_10376"/>
<evidence type="ECO:0000256" key="5">
    <source>
        <dbReference type="ARBA" id="ARBA00023004"/>
    </source>
</evidence>
<feature type="domain" description="Cytochrome c" evidence="8">
    <location>
        <begin position="66"/>
        <end position="145"/>
    </location>
</feature>
<evidence type="ECO:0000256" key="2">
    <source>
        <dbReference type="ARBA" id="ARBA00022617"/>
    </source>
</evidence>
<protein>
    <submittedName>
        <fullName evidence="9">Cytochrome c5</fullName>
    </submittedName>
</protein>
<dbReference type="Pfam" id="PF13442">
    <property type="entry name" value="Cytochrome_CBB3"/>
    <property type="match status" value="1"/>
</dbReference>
<keyword evidence="1" id="KW-0813">Transport</keyword>
<evidence type="ECO:0000256" key="1">
    <source>
        <dbReference type="ARBA" id="ARBA00022448"/>
    </source>
</evidence>
<evidence type="ECO:0000256" key="3">
    <source>
        <dbReference type="ARBA" id="ARBA00022723"/>
    </source>
</evidence>
<dbReference type="InterPro" id="IPR002323">
    <property type="entry name" value="Cyt_CIE"/>
</dbReference>
<dbReference type="PRINTS" id="PR00607">
    <property type="entry name" value="CYTCHROMECIE"/>
</dbReference>
<dbReference type="PROSITE" id="PS51007">
    <property type="entry name" value="CYTC"/>
    <property type="match status" value="1"/>
</dbReference>
<dbReference type="PATRIC" id="fig|1195246.3.peg.2053"/>
<reference evidence="9 10" key="1">
    <citation type="journal article" date="2012" name="J. Bacteriol.">
        <title>Genome Sequence of Pectin-Degrading Alishewanella agri, Isolated from Landfill Soil.</title>
        <authorList>
            <person name="Kim J."/>
            <person name="Jung J."/>
            <person name="Sung J.S."/>
            <person name="Chun J."/>
            <person name="Park W."/>
        </authorList>
    </citation>
    <scope>NUCLEOTIDE SEQUENCE [LARGE SCALE GENOMIC DNA]</scope>
    <source>
        <strain evidence="9 10">BL06</strain>
    </source>
</reference>
<dbReference type="GO" id="GO:0009055">
    <property type="term" value="F:electron transfer activity"/>
    <property type="evidence" value="ECO:0007669"/>
    <property type="project" value="InterPro"/>
</dbReference>
<evidence type="ECO:0000256" key="4">
    <source>
        <dbReference type="ARBA" id="ARBA00022982"/>
    </source>
</evidence>
<dbReference type="SUPFAM" id="SSF46626">
    <property type="entry name" value="Cytochrome c"/>
    <property type="match status" value="1"/>
</dbReference>
<dbReference type="InterPro" id="IPR036909">
    <property type="entry name" value="Cyt_c-like_dom_sf"/>
</dbReference>
<gene>
    <name evidence="9" type="ORF">AGRI_10376</name>
</gene>
<keyword evidence="10" id="KW-1185">Reference proteome</keyword>
<sequence length="145" mass="15177">MPANQYGFQHGIDIMKKLTLAVAMLLTTLGLQASTEQEADAIAKRIAPVGQVYVAGAAAATEAVAAGPRSGEQVYKSACFACHGTGALDAPKPNSEAWKPRLAQGFDVLLKHSMEGFNNMPAMGTCTTCSEDEIAAAIRFMTDGV</sequence>
<accession>I8U9F6</accession>
<keyword evidence="4" id="KW-0249">Electron transport</keyword>
<dbReference type="PANTHER" id="PTHR40942:SF4">
    <property type="entry name" value="CYTOCHROME C5"/>
    <property type="match status" value="1"/>
</dbReference>
<organism evidence="9 10">
    <name type="scientific">Alishewanella agri BL06</name>
    <dbReference type="NCBI Taxonomy" id="1195246"/>
    <lineage>
        <taxon>Bacteria</taxon>
        <taxon>Pseudomonadati</taxon>
        <taxon>Pseudomonadota</taxon>
        <taxon>Gammaproteobacteria</taxon>
        <taxon>Alteromonadales</taxon>
        <taxon>Alteromonadaceae</taxon>
        <taxon>Alishewanella</taxon>
    </lineage>
</organism>
<keyword evidence="3 6" id="KW-0479">Metal-binding</keyword>
<evidence type="ECO:0000256" key="6">
    <source>
        <dbReference type="PROSITE-ProRule" id="PRU00433"/>
    </source>
</evidence>
<dbReference type="AlphaFoldDB" id="I8U9F6"/>
<evidence type="ECO:0000313" key="10">
    <source>
        <dbReference type="Proteomes" id="UP000035062"/>
    </source>
</evidence>
<evidence type="ECO:0000259" key="8">
    <source>
        <dbReference type="PROSITE" id="PS51007"/>
    </source>
</evidence>
<feature type="signal peptide" evidence="7">
    <location>
        <begin position="1"/>
        <end position="33"/>
    </location>
</feature>
<keyword evidence="2 6" id="KW-0349">Heme</keyword>
<dbReference type="Gene3D" id="1.10.760.10">
    <property type="entry name" value="Cytochrome c-like domain"/>
    <property type="match status" value="1"/>
</dbReference>
<proteinExistence type="predicted"/>
<dbReference type="InterPro" id="IPR009056">
    <property type="entry name" value="Cyt_c-like_dom"/>
</dbReference>
<keyword evidence="7" id="KW-0732">Signal</keyword>
<evidence type="ECO:0000313" key="9">
    <source>
        <dbReference type="EMBL" id="EIW88613.1"/>
    </source>
</evidence>
<name>I8U9F6_9ALTE</name>
<dbReference type="Proteomes" id="UP000035062">
    <property type="component" value="Unassembled WGS sequence"/>
</dbReference>
<keyword evidence="5 6" id="KW-0408">Iron</keyword>
<dbReference type="EMBL" id="AKKU01000017">
    <property type="protein sequence ID" value="EIW88613.1"/>
    <property type="molecule type" value="Genomic_DNA"/>
</dbReference>
<dbReference type="eggNOG" id="COG3245">
    <property type="taxonomic scope" value="Bacteria"/>
</dbReference>
<evidence type="ECO:0000256" key="7">
    <source>
        <dbReference type="SAM" id="SignalP"/>
    </source>
</evidence>
<dbReference type="GO" id="GO:0005506">
    <property type="term" value="F:iron ion binding"/>
    <property type="evidence" value="ECO:0007669"/>
    <property type="project" value="InterPro"/>
</dbReference>
<feature type="chain" id="PRO_5003714741" evidence="7">
    <location>
        <begin position="34"/>
        <end position="145"/>
    </location>
</feature>
<dbReference type="GO" id="GO:0020037">
    <property type="term" value="F:heme binding"/>
    <property type="evidence" value="ECO:0007669"/>
    <property type="project" value="InterPro"/>
</dbReference>
<comment type="caution">
    <text evidence="9">The sequence shown here is derived from an EMBL/GenBank/DDBJ whole genome shotgun (WGS) entry which is preliminary data.</text>
</comment>